<evidence type="ECO:0000313" key="2">
    <source>
        <dbReference type="EMBL" id="CAA9438023.1"/>
    </source>
</evidence>
<reference evidence="2" key="1">
    <citation type="submission" date="2020-02" db="EMBL/GenBank/DDBJ databases">
        <authorList>
            <person name="Meier V. D."/>
        </authorList>
    </citation>
    <scope>NUCLEOTIDE SEQUENCE</scope>
    <source>
        <strain evidence="2">AVDCRST_MAG35</strain>
    </source>
</reference>
<protein>
    <submittedName>
        <fullName evidence="2">Uncharacterized protein</fullName>
    </submittedName>
</protein>
<name>A0A6J4QCH4_9ACTN</name>
<feature type="region of interest" description="Disordered" evidence="1">
    <location>
        <begin position="1"/>
        <end position="20"/>
    </location>
</feature>
<feature type="non-terminal residue" evidence="2">
    <location>
        <position position="20"/>
    </location>
</feature>
<evidence type="ECO:0000256" key="1">
    <source>
        <dbReference type="SAM" id="MobiDB-lite"/>
    </source>
</evidence>
<gene>
    <name evidence="2" type="ORF">AVDCRST_MAG35-3074</name>
</gene>
<dbReference type="AlphaFoldDB" id="A0A6J4QCH4"/>
<sequence length="20" mass="2029">WTPSQPSPPTAAPPAPRPCA</sequence>
<proteinExistence type="predicted"/>
<accession>A0A6J4QCH4</accession>
<organism evidence="2">
    <name type="scientific">uncultured Quadrisphaera sp</name>
    <dbReference type="NCBI Taxonomy" id="904978"/>
    <lineage>
        <taxon>Bacteria</taxon>
        <taxon>Bacillati</taxon>
        <taxon>Actinomycetota</taxon>
        <taxon>Actinomycetes</taxon>
        <taxon>Kineosporiales</taxon>
        <taxon>Kineosporiaceae</taxon>
        <taxon>Quadrisphaera</taxon>
        <taxon>environmental samples</taxon>
    </lineage>
</organism>
<feature type="non-terminal residue" evidence="2">
    <location>
        <position position="1"/>
    </location>
</feature>
<dbReference type="EMBL" id="CADCUY010000585">
    <property type="protein sequence ID" value="CAA9438023.1"/>
    <property type="molecule type" value="Genomic_DNA"/>
</dbReference>